<feature type="compositionally biased region" description="Basic and acidic residues" evidence="1">
    <location>
        <begin position="21"/>
        <end position="30"/>
    </location>
</feature>
<sequence>MLPLSRKQSGWRSGPCKRSAAGRDARRSTRDVAGWRLRLTRPTSSSHRLTPRRPGQAQRRRAMTAGTKPPLCRMAAHALSGLLVRH</sequence>
<feature type="region of interest" description="Disordered" evidence="1">
    <location>
        <begin position="1"/>
        <end position="69"/>
    </location>
</feature>
<feature type="compositionally biased region" description="Polar residues" evidence="1">
    <location>
        <begin position="1"/>
        <end position="11"/>
    </location>
</feature>
<comment type="caution">
    <text evidence="2">The sequence shown here is derived from an EMBL/GenBank/DDBJ whole genome shotgun (WGS) entry which is preliminary data.</text>
</comment>
<accession>A0A483KPN0</accession>
<proteinExistence type="predicted"/>
<name>A0A483KPN0_9ENTR</name>
<evidence type="ECO:0000313" key="2">
    <source>
        <dbReference type="EMBL" id="TCX64015.1"/>
    </source>
</evidence>
<reference evidence="2" key="1">
    <citation type="submission" date="2019-01" db="EMBL/GenBank/DDBJ databases">
        <authorList>
            <person name="Lista F."/>
            <person name="Anselmo A."/>
        </authorList>
    </citation>
    <scope>NUCLEOTIDE SEQUENCE</scope>
    <source>
        <strain evidence="2">8S</strain>
    </source>
</reference>
<evidence type="ECO:0000256" key="1">
    <source>
        <dbReference type="SAM" id="MobiDB-lite"/>
    </source>
</evidence>
<gene>
    <name evidence="2" type="ORF">ETE84_08520</name>
</gene>
<organism evidence="2">
    <name type="scientific">Klebsiella quasipneumoniae</name>
    <dbReference type="NCBI Taxonomy" id="1463165"/>
    <lineage>
        <taxon>Bacteria</taxon>
        <taxon>Pseudomonadati</taxon>
        <taxon>Pseudomonadota</taxon>
        <taxon>Gammaproteobacteria</taxon>
        <taxon>Enterobacterales</taxon>
        <taxon>Enterobacteriaceae</taxon>
        <taxon>Klebsiella/Raoultella group</taxon>
        <taxon>Klebsiella</taxon>
        <taxon>Klebsiella pneumoniae complex</taxon>
    </lineage>
</organism>
<dbReference type="AlphaFoldDB" id="A0A483KPN0"/>
<protein>
    <submittedName>
        <fullName evidence="2">Uncharacterized protein</fullName>
    </submittedName>
</protein>
<dbReference type="EMBL" id="SDCO01000003">
    <property type="protein sequence ID" value="TCX64015.1"/>
    <property type="molecule type" value="Genomic_DNA"/>
</dbReference>